<dbReference type="InterPro" id="IPR011966">
    <property type="entry name" value="PaaN-DH"/>
</dbReference>
<dbReference type="Gene3D" id="3.40.309.10">
    <property type="entry name" value="Aldehyde Dehydrogenase, Chain A, domain 2"/>
    <property type="match status" value="1"/>
</dbReference>
<dbReference type="NCBIfam" id="NF008868">
    <property type="entry name" value="PRK11903.1"/>
    <property type="match status" value="1"/>
</dbReference>
<gene>
    <name evidence="4" type="ORF">SAHL_09220</name>
</gene>
<dbReference type="GO" id="GO:0016620">
    <property type="term" value="F:oxidoreductase activity, acting on the aldehyde or oxo group of donors, NAD or NADP as acceptor"/>
    <property type="evidence" value="ECO:0007669"/>
    <property type="project" value="InterPro"/>
</dbReference>
<dbReference type="Gene3D" id="3.10.129.10">
    <property type="entry name" value="Hotdog Thioesterase"/>
    <property type="match status" value="1"/>
</dbReference>
<dbReference type="RefSeq" id="WP_123591127.1">
    <property type="nucleotide sequence ID" value="NZ_AYKF01000081.1"/>
</dbReference>
<dbReference type="InterPro" id="IPR016163">
    <property type="entry name" value="Ald_DH_C"/>
</dbReference>
<evidence type="ECO:0000256" key="1">
    <source>
        <dbReference type="ARBA" id="ARBA00023002"/>
    </source>
</evidence>
<name>A0A423PUR9_9GAMM</name>
<dbReference type="Gene3D" id="3.40.605.10">
    <property type="entry name" value="Aldehyde Dehydrogenase, Chain A, domain 1"/>
    <property type="match status" value="1"/>
</dbReference>
<dbReference type="AlphaFoldDB" id="A0A423PUR9"/>
<dbReference type="PANTHER" id="PTHR43111:SF1">
    <property type="entry name" value="ALDEHYDE DEHYDROGENASE B-RELATED"/>
    <property type="match status" value="1"/>
</dbReference>
<dbReference type="SUPFAM" id="SSF54637">
    <property type="entry name" value="Thioesterase/thiol ester dehydrase-isomerase"/>
    <property type="match status" value="1"/>
</dbReference>
<sequence length="686" mass="73856">MQSSSYVQGQWVTGEGGKTVLNAVTGEPVARVSSDGIDFAGMLDYARTEVGPKLRALTFHQRALQLKALAQTLMADKERFYKLSTATGATRTDSWVDIDGGIGTLFTYASKGRRELPNATFALDGNPEAMSRHCSFIGQHIHTSLEGVAVHINAFNFPCWGMLEKFAANYLAGMPAIVKPATQTAFVTEDMVRAIVDSGLIEEGALQLISGGVGDLLEHVTCQDVVTFTGSANTGRKLKQHPAIVENATRFSMEADSLNFLALGPDAGPDTPEFKLAVKEVMREMTVKAGQKCTAIRRVLVARDHQQAFIEALSEKLDKVVVGNPDAEGVTMGALASRDQVEEVRARIADLAQGAKIVYGDPARCEVVDADADKGAFVGPVVLSADAPFDNTDIHGIEAFGPVVTVMPYETTEEAVALARLGGGSLVGSIVTYDKAFAQVMTLGCAPFHGRLLVLDRDCAKESTGHGSPMPMLVHGGPGRAGGGEELGGMRAVFHYMQRSALQGSPDMLASVMDHWLPGGKRVETERHPFQKHFDELEIGDAILTAAREVTLEDIEHFANFTGDTFYAHMDEEAAKANPFFDGRVAHGYYIVSLAAGLFVEPNPGPVLANYGVDNLRFMTPAYPGDALKVGLTCKQKTKRENTEYGEVRWDATVTNQNDEVVAQYDVLTMVATTDWTPEAEETAAA</sequence>
<evidence type="ECO:0000259" key="2">
    <source>
        <dbReference type="Pfam" id="PF00171"/>
    </source>
</evidence>
<dbReference type="InterPro" id="IPR015590">
    <property type="entry name" value="Aldehyde_DH_dom"/>
</dbReference>
<dbReference type="NCBIfam" id="TIGR02278">
    <property type="entry name" value="PaaN-DH"/>
    <property type="match status" value="1"/>
</dbReference>
<dbReference type="InterPro" id="IPR016162">
    <property type="entry name" value="Ald_DH_N"/>
</dbReference>
<reference evidence="4 5" key="1">
    <citation type="submission" date="2013-10" db="EMBL/GenBank/DDBJ databases">
        <title>Salinisphaera halophila YIM 95161 Genome Sequencing.</title>
        <authorList>
            <person name="Lai Q."/>
            <person name="Li C."/>
            <person name="Shao Z."/>
        </authorList>
    </citation>
    <scope>NUCLEOTIDE SEQUENCE [LARGE SCALE GENOMIC DNA]</scope>
    <source>
        <strain evidence="4 5">YIM 95161</strain>
    </source>
</reference>
<dbReference type="InterPro" id="IPR016161">
    <property type="entry name" value="Ald_DH/histidinol_DH"/>
</dbReference>
<protein>
    <submittedName>
        <fullName evidence="4">Enoyl-CoA hydratase</fullName>
    </submittedName>
</protein>
<feature type="domain" description="Aldehyde dehydrogenase" evidence="2">
    <location>
        <begin position="11"/>
        <end position="436"/>
    </location>
</feature>
<dbReference type="InterPro" id="IPR002539">
    <property type="entry name" value="MaoC-like_dom"/>
</dbReference>
<dbReference type="InterPro" id="IPR029069">
    <property type="entry name" value="HotDog_dom_sf"/>
</dbReference>
<dbReference type="PANTHER" id="PTHR43111">
    <property type="entry name" value="ALDEHYDE DEHYDROGENASE B-RELATED"/>
    <property type="match status" value="1"/>
</dbReference>
<dbReference type="SUPFAM" id="SSF53720">
    <property type="entry name" value="ALDH-like"/>
    <property type="match status" value="1"/>
</dbReference>
<accession>A0A423PUR9</accession>
<evidence type="ECO:0000259" key="3">
    <source>
        <dbReference type="Pfam" id="PF01575"/>
    </source>
</evidence>
<dbReference type="Proteomes" id="UP000285123">
    <property type="component" value="Unassembled WGS sequence"/>
</dbReference>
<dbReference type="Pfam" id="PF00171">
    <property type="entry name" value="Aldedh"/>
    <property type="match status" value="1"/>
</dbReference>
<feature type="domain" description="MaoC-like" evidence="3">
    <location>
        <begin position="539"/>
        <end position="654"/>
    </location>
</feature>
<dbReference type="Pfam" id="PF01575">
    <property type="entry name" value="MaoC_dehydratas"/>
    <property type="match status" value="1"/>
</dbReference>
<dbReference type="CDD" id="cd07128">
    <property type="entry name" value="ALDH_MaoC-N"/>
    <property type="match status" value="1"/>
</dbReference>
<organism evidence="4 5">
    <name type="scientific">Salinisphaera orenii YIM 95161</name>
    <dbReference type="NCBI Taxonomy" id="1051139"/>
    <lineage>
        <taxon>Bacteria</taxon>
        <taxon>Pseudomonadati</taxon>
        <taxon>Pseudomonadota</taxon>
        <taxon>Gammaproteobacteria</taxon>
        <taxon>Salinisphaerales</taxon>
        <taxon>Salinisphaeraceae</taxon>
        <taxon>Salinisphaera</taxon>
    </lineage>
</organism>
<evidence type="ECO:0000313" key="4">
    <source>
        <dbReference type="EMBL" id="ROO29345.1"/>
    </source>
</evidence>
<proteinExistence type="predicted"/>
<comment type="caution">
    <text evidence="4">The sequence shown here is derived from an EMBL/GenBank/DDBJ whole genome shotgun (WGS) entry which is preliminary data.</text>
</comment>
<keyword evidence="1" id="KW-0560">Oxidoreductase</keyword>
<dbReference type="OrthoDB" id="9759612at2"/>
<dbReference type="EMBL" id="AYKF01000081">
    <property type="protein sequence ID" value="ROO29345.1"/>
    <property type="molecule type" value="Genomic_DNA"/>
</dbReference>
<evidence type="ECO:0000313" key="5">
    <source>
        <dbReference type="Proteomes" id="UP000285123"/>
    </source>
</evidence>